<evidence type="ECO:0000256" key="1">
    <source>
        <dbReference type="SAM" id="MobiDB-lite"/>
    </source>
</evidence>
<sequence length="249" mass="27881">MNETNTMIMNNKNNFKKFSFSNIYMNRTTSDNNDKNNRMPTTSTRSSRNNNTNNNNPMTPTKAQRGYVTPPATSPSQRHGAHSHKRTGSVSGNILLLTPPDESIDPHHHQSYPQNYTSSSSSSSVSNTPTKKTFSNHSNNTMKKKSLSVVVPNDIDDLNTMLSPGFHPMSNFLHKAKSNEEDGEEDISSHSYTHELSPKLTIQNTNEQIRRNSVGTYSSLTDFVKQNHINVDGRIFVDSPQAPKINLDI</sequence>
<name>A0A8H2ZIK8_9SACH</name>
<comment type="caution">
    <text evidence="2">The sequence shown here is derived from an EMBL/GenBank/DDBJ whole genome shotgun (WGS) entry which is preliminary data.</text>
</comment>
<dbReference type="EMBL" id="CAEFZW010000005">
    <property type="protein sequence ID" value="CAB4255063.1"/>
    <property type="molecule type" value="Genomic_DNA"/>
</dbReference>
<reference evidence="2 3" key="1">
    <citation type="submission" date="2020-05" db="EMBL/GenBank/DDBJ databases">
        <authorList>
            <person name="Casaregola S."/>
            <person name="Devillers H."/>
            <person name="Grondin C."/>
        </authorList>
    </citation>
    <scope>NUCLEOTIDE SEQUENCE [LARGE SCALE GENOMIC DNA]</scope>
    <source>
        <strain evidence="2 3">CLIB 1767</strain>
    </source>
</reference>
<dbReference type="RefSeq" id="XP_041406907.1">
    <property type="nucleotide sequence ID" value="XM_041550973.1"/>
</dbReference>
<proteinExistence type="predicted"/>
<dbReference type="Proteomes" id="UP000644660">
    <property type="component" value="Unassembled WGS sequence"/>
</dbReference>
<dbReference type="GeneID" id="64858092"/>
<feature type="compositionally biased region" description="Low complexity" evidence="1">
    <location>
        <begin position="38"/>
        <end position="61"/>
    </location>
</feature>
<dbReference type="OrthoDB" id="4066875at2759"/>
<gene>
    <name evidence="2" type="ORF">KABA2_05S07524</name>
</gene>
<evidence type="ECO:0000313" key="3">
    <source>
        <dbReference type="Proteomes" id="UP000644660"/>
    </source>
</evidence>
<evidence type="ECO:0000313" key="2">
    <source>
        <dbReference type="EMBL" id="CAB4255063.1"/>
    </source>
</evidence>
<dbReference type="AlphaFoldDB" id="A0A8H2ZIK8"/>
<protein>
    <submittedName>
        <fullName evidence="2">Uncharacterized protein</fullName>
    </submittedName>
</protein>
<keyword evidence="3" id="KW-1185">Reference proteome</keyword>
<organism evidence="2 3">
    <name type="scientific">Maudiozyma barnettii</name>
    <dbReference type="NCBI Taxonomy" id="61262"/>
    <lineage>
        <taxon>Eukaryota</taxon>
        <taxon>Fungi</taxon>
        <taxon>Dikarya</taxon>
        <taxon>Ascomycota</taxon>
        <taxon>Saccharomycotina</taxon>
        <taxon>Saccharomycetes</taxon>
        <taxon>Saccharomycetales</taxon>
        <taxon>Saccharomycetaceae</taxon>
        <taxon>Maudiozyma</taxon>
    </lineage>
</organism>
<feature type="region of interest" description="Disordered" evidence="1">
    <location>
        <begin position="26"/>
        <end position="141"/>
    </location>
</feature>
<feature type="compositionally biased region" description="Low complexity" evidence="1">
    <location>
        <begin position="111"/>
        <end position="133"/>
    </location>
</feature>
<accession>A0A8H2ZIK8</accession>